<evidence type="ECO:0008006" key="4">
    <source>
        <dbReference type="Google" id="ProtNLM"/>
    </source>
</evidence>
<protein>
    <recommendedName>
        <fullName evidence="4">WXG100 family type VII secretion target</fullName>
    </recommendedName>
</protein>
<dbReference type="EMBL" id="LGUP01000096">
    <property type="protein sequence ID" value="KOG30367.1"/>
    <property type="molecule type" value="Genomic_DNA"/>
</dbReference>
<dbReference type="Proteomes" id="UP000037023">
    <property type="component" value="Unassembled WGS sequence"/>
</dbReference>
<dbReference type="Gene3D" id="1.10.287.1060">
    <property type="entry name" value="ESAT-6-like"/>
    <property type="match status" value="1"/>
</dbReference>
<reference evidence="2 3" key="1">
    <citation type="submission" date="2015-06" db="EMBL/GenBank/DDBJ databases">
        <authorList>
            <person name="Hoefler B.C."/>
            <person name="Straight P.D."/>
        </authorList>
    </citation>
    <scope>NUCLEOTIDE SEQUENCE [LARGE SCALE GENOMIC DNA]</scope>
    <source>
        <strain evidence="2 3">NRRL 3427</strain>
    </source>
</reference>
<dbReference type="NCBIfam" id="TIGR03930">
    <property type="entry name" value="WXG100_ESAT6"/>
    <property type="match status" value="1"/>
</dbReference>
<comment type="caution">
    <text evidence="2">The sequence shown here is derived from an EMBL/GenBank/DDBJ whole genome shotgun (WGS) entry which is preliminary data.</text>
</comment>
<evidence type="ECO:0000256" key="1">
    <source>
        <dbReference type="SAM" id="MobiDB-lite"/>
    </source>
</evidence>
<gene>
    <name evidence="2" type="ORF">ADK34_12645</name>
</gene>
<dbReference type="OrthoDB" id="3253863at2"/>
<dbReference type="InterPro" id="IPR036689">
    <property type="entry name" value="ESAT-6-like_sf"/>
</dbReference>
<dbReference type="RefSeq" id="WP_017235851.1">
    <property type="nucleotide sequence ID" value="NZ_LGUP01000096.1"/>
</dbReference>
<name>A0A0L8KWT2_STRVR</name>
<evidence type="ECO:0000313" key="2">
    <source>
        <dbReference type="EMBL" id="KOG30367.1"/>
    </source>
</evidence>
<dbReference type="SUPFAM" id="SSF140453">
    <property type="entry name" value="EsxAB dimer-like"/>
    <property type="match status" value="1"/>
</dbReference>
<feature type="compositionally biased region" description="Gly residues" evidence="1">
    <location>
        <begin position="99"/>
        <end position="110"/>
    </location>
</feature>
<dbReference type="InterPro" id="IPR010310">
    <property type="entry name" value="T7SS_ESAT-6-like"/>
</dbReference>
<organism evidence="2 3">
    <name type="scientific">Streptomyces viridochromogenes</name>
    <dbReference type="NCBI Taxonomy" id="1938"/>
    <lineage>
        <taxon>Bacteria</taxon>
        <taxon>Bacillati</taxon>
        <taxon>Actinomycetota</taxon>
        <taxon>Actinomycetes</taxon>
        <taxon>Kitasatosporales</taxon>
        <taxon>Streptomycetaceae</taxon>
        <taxon>Streptomyces</taxon>
    </lineage>
</organism>
<dbReference type="PATRIC" id="fig|1938.6.peg.2745"/>
<sequence length="117" mass="12825">MSKDLNVTSAEQVKLAGRIQDFSDELQARITSLNGVVDRVQAGWQGAASKEYDRVQNDLNQRLRSMRAELSKLEEIMRMSADGFTREEEDRLRSFRTMDGGGSGGSGGGNQSAILGI</sequence>
<evidence type="ECO:0000313" key="3">
    <source>
        <dbReference type="Proteomes" id="UP000037023"/>
    </source>
</evidence>
<accession>A0A0L8KWT2</accession>
<dbReference type="AlphaFoldDB" id="A0A0L8KWT2"/>
<dbReference type="Pfam" id="PF06013">
    <property type="entry name" value="WXG100"/>
    <property type="match status" value="1"/>
</dbReference>
<proteinExistence type="predicted"/>
<feature type="region of interest" description="Disordered" evidence="1">
    <location>
        <begin position="95"/>
        <end position="117"/>
    </location>
</feature>